<dbReference type="GO" id="GO:0005524">
    <property type="term" value="F:ATP binding"/>
    <property type="evidence" value="ECO:0007669"/>
    <property type="project" value="UniProtKB-KW"/>
</dbReference>
<protein>
    <submittedName>
        <fullName evidence="6">ABC-2 type transport system ATP-binding protein</fullName>
    </submittedName>
</protein>
<proteinExistence type="inferred from homology"/>
<evidence type="ECO:0000256" key="4">
    <source>
        <dbReference type="ARBA" id="ARBA00022840"/>
    </source>
</evidence>
<dbReference type="InterPro" id="IPR050763">
    <property type="entry name" value="ABC_transporter_ATP-binding"/>
</dbReference>
<dbReference type="PANTHER" id="PTHR42711">
    <property type="entry name" value="ABC TRANSPORTER ATP-BINDING PROTEIN"/>
    <property type="match status" value="1"/>
</dbReference>
<dbReference type="PROSITE" id="PS00211">
    <property type="entry name" value="ABC_TRANSPORTER_1"/>
    <property type="match status" value="1"/>
</dbReference>
<name>A0A1I5F5M4_9FIRM</name>
<dbReference type="Pfam" id="PF00005">
    <property type="entry name" value="ABC_tran"/>
    <property type="match status" value="1"/>
</dbReference>
<evidence type="ECO:0000256" key="3">
    <source>
        <dbReference type="ARBA" id="ARBA00022741"/>
    </source>
</evidence>
<dbReference type="SMART" id="SM00382">
    <property type="entry name" value="AAA"/>
    <property type="match status" value="1"/>
</dbReference>
<dbReference type="InterPro" id="IPR003439">
    <property type="entry name" value="ABC_transporter-like_ATP-bd"/>
</dbReference>
<keyword evidence="7" id="KW-1185">Reference proteome</keyword>
<dbReference type="PROSITE" id="PS50893">
    <property type="entry name" value="ABC_TRANSPORTER_2"/>
    <property type="match status" value="1"/>
</dbReference>
<evidence type="ECO:0000259" key="5">
    <source>
        <dbReference type="PROSITE" id="PS50893"/>
    </source>
</evidence>
<dbReference type="STRING" id="1527.SAMN04489757_11252"/>
<keyword evidence="4 6" id="KW-0067">ATP-binding</keyword>
<dbReference type="OrthoDB" id="9775135at2"/>
<dbReference type="InterPro" id="IPR027417">
    <property type="entry name" value="P-loop_NTPase"/>
</dbReference>
<evidence type="ECO:0000256" key="2">
    <source>
        <dbReference type="ARBA" id="ARBA00022448"/>
    </source>
</evidence>
<keyword evidence="2" id="KW-0813">Transport</keyword>
<sequence length="306" mass="34874">MILKVKHITKRYKDILAVDDVSLESSGGRIYGLLGRNGAGKTTLIKTIMGIIKPDNGNVEIKFEDNEKGEKSIGYLPEERGLYLNISVKDQLLFIARLNGLSKEEAMKNISFYLKELGISNYLDRKLKQLSKGNKQKIQLISALIHNPSLIILDEPFSGLDPVNVAIFKNLILKCRDSGKLILLSSHRLEDVEEICDEVLFLKKGKAFIQGPVKQITKDYTTNNDILIITDTNADTYFKKLDLIYRKTDDCSYFVKYEFYGRIMKLLNELLLNNINLVQFKIVQTTLNDIFVRELNDENEKSLIGS</sequence>
<dbReference type="RefSeq" id="WP_091686135.1">
    <property type="nucleotide sequence ID" value="NZ_BAABFM010000014.1"/>
</dbReference>
<organism evidence="6 7">
    <name type="scientific">Anaerocolumna aminovalerica</name>
    <dbReference type="NCBI Taxonomy" id="1527"/>
    <lineage>
        <taxon>Bacteria</taxon>
        <taxon>Bacillati</taxon>
        <taxon>Bacillota</taxon>
        <taxon>Clostridia</taxon>
        <taxon>Lachnospirales</taxon>
        <taxon>Lachnospiraceae</taxon>
        <taxon>Anaerocolumna</taxon>
    </lineage>
</organism>
<dbReference type="Proteomes" id="UP000198806">
    <property type="component" value="Unassembled WGS sequence"/>
</dbReference>
<dbReference type="InterPro" id="IPR003593">
    <property type="entry name" value="AAA+_ATPase"/>
</dbReference>
<comment type="similarity">
    <text evidence="1">Belongs to the ABC transporter superfamily.</text>
</comment>
<dbReference type="SUPFAM" id="SSF52540">
    <property type="entry name" value="P-loop containing nucleoside triphosphate hydrolases"/>
    <property type="match status" value="1"/>
</dbReference>
<dbReference type="EMBL" id="FOWD01000012">
    <property type="protein sequence ID" value="SFO19034.1"/>
    <property type="molecule type" value="Genomic_DNA"/>
</dbReference>
<accession>A0A1I5F5M4</accession>
<dbReference type="GO" id="GO:0016887">
    <property type="term" value="F:ATP hydrolysis activity"/>
    <property type="evidence" value="ECO:0007669"/>
    <property type="project" value="InterPro"/>
</dbReference>
<dbReference type="Gene3D" id="3.40.50.300">
    <property type="entry name" value="P-loop containing nucleotide triphosphate hydrolases"/>
    <property type="match status" value="1"/>
</dbReference>
<evidence type="ECO:0000313" key="7">
    <source>
        <dbReference type="Proteomes" id="UP000198806"/>
    </source>
</evidence>
<feature type="domain" description="ABC transporter" evidence="5">
    <location>
        <begin position="3"/>
        <end position="229"/>
    </location>
</feature>
<keyword evidence="3" id="KW-0547">Nucleotide-binding</keyword>
<gene>
    <name evidence="6" type="ORF">SAMN04489757_11252</name>
</gene>
<dbReference type="InterPro" id="IPR017871">
    <property type="entry name" value="ABC_transporter-like_CS"/>
</dbReference>
<evidence type="ECO:0000256" key="1">
    <source>
        <dbReference type="ARBA" id="ARBA00005417"/>
    </source>
</evidence>
<dbReference type="AlphaFoldDB" id="A0A1I5F5M4"/>
<dbReference type="PANTHER" id="PTHR42711:SF5">
    <property type="entry name" value="ABC TRANSPORTER ATP-BINDING PROTEIN NATA"/>
    <property type="match status" value="1"/>
</dbReference>
<reference evidence="6 7" key="1">
    <citation type="submission" date="2016-10" db="EMBL/GenBank/DDBJ databases">
        <authorList>
            <person name="de Groot N.N."/>
        </authorList>
    </citation>
    <scope>NUCLEOTIDE SEQUENCE [LARGE SCALE GENOMIC DNA]</scope>
    <source>
        <strain evidence="6 7">DSM 1283</strain>
    </source>
</reference>
<evidence type="ECO:0000313" key="6">
    <source>
        <dbReference type="EMBL" id="SFO19034.1"/>
    </source>
</evidence>